<feature type="domain" description="DUF5675" evidence="1">
    <location>
        <begin position="5"/>
        <end position="147"/>
    </location>
</feature>
<name>A0A7M1RYB0_9CAUD</name>
<dbReference type="Pfam" id="PF18925">
    <property type="entry name" value="DUF5675"/>
    <property type="match status" value="1"/>
</dbReference>
<evidence type="ECO:0000313" key="2">
    <source>
        <dbReference type="EMBL" id="QOR59425.1"/>
    </source>
</evidence>
<evidence type="ECO:0000313" key="3">
    <source>
        <dbReference type="Proteomes" id="UP000593686"/>
    </source>
</evidence>
<evidence type="ECO:0000259" key="1">
    <source>
        <dbReference type="Pfam" id="PF18925"/>
    </source>
</evidence>
<dbReference type="Proteomes" id="UP000593686">
    <property type="component" value="Genome"/>
</dbReference>
<keyword evidence="2" id="KW-0121">Carboxypeptidase</keyword>
<keyword evidence="2" id="KW-0645">Protease</keyword>
<keyword evidence="2" id="KW-0378">Hydrolase</keyword>
<sequence>MEIIVDRKYKKATYTISNLTINGKWFCNVVEDTDRNLDSTMSPEYIKKVKDVNKNGINDDAITAIPKGTYKVTLNVVSPKFVKKDYYKKFCNGKLPRLLNVPGFDGVLMHCGSTAKSSAGCLILGYNKIKGGVIDSQKAFELVYKELLKDKDNITIKIL</sequence>
<proteinExistence type="predicted"/>
<protein>
    <submittedName>
        <fullName evidence="2">L,D-carboxypeptidase/transpeptidase</fullName>
    </submittedName>
</protein>
<dbReference type="EMBL" id="MT774389">
    <property type="protein sequence ID" value="QOR59425.1"/>
    <property type="molecule type" value="Genomic_DNA"/>
</dbReference>
<keyword evidence="3" id="KW-1185">Reference proteome</keyword>
<reference evidence="2 3" key="1">
    <citation type="submission" date="2020-07" db="EMBL/GenBank/DDBJ databases">
        <title>Taxonomic proposal: Crassvirales, a new order of highly abundant and diverse bacterial viruses.</title>
        <authorList>
            <person name="Shkoporov A.N."/>
            <person name="Stockdale S.R."/>
            <person name="Guerin E."/>
            <person name="Ross R.P."/>
            <person name="Hill C."/>
        </authorList>
    </citation>
    <scope>NUCLEOTIDE SEQUENCE [LARGE SCALE GENOMIC DNA]</scope>
</reference>
<dbReference type="KEGG" id="vg:65129987"/>
<dbReference type="RefSeq" id="YP_010111583.1">
    <property type="nucleotide sequence ID" value="NC_055882.1"/>
</dbReference>
<dbReference type="GO" id="GO:0004180">
    <property type="term" value="F:carboxypeptidase activity"/>
    <property type="evidence" value="ECO:0007669"/>
    <property type="project" value="UniProtKB-KW"/>
</dbReference>
<accession>A0A7M1RYB0</accession>
<dbReference type="InterPro" id="IPR043732">
    <property type="entry name" value="DUF5675"/>
</dbReference>
<organism evidence="2 3">
    <name type="scientific">uncultured phage cr116_1</name>
    <dbReference type="NCBI Taxonomy" id="2772073"/>
    <lineage>
        <taxon>Viruses</taxon>
        <taxon>Duplodnaviria</taxon>
        <taxon>Heunggongvirae</taxon>
        <taxon>Uroviricota</taxon>
        <taxon>Caudoviricetes</taxon>
        <taxon>Crassvirales</taxon>
        <taxon>Steigviridae</taxon>
        <taxon>Asinivirinae</taxon>
        <taxon>Pamirivirus</taxon>
        <taxon>Pamirivirus faecium</taxon>
    </lineage>
</organism>
<dbReference type="GeneID" id="65129987"/>